<keyword evidence="2" id="KW-1185">Reference proteome</keyword>
<dbReference type="Proteomes" id="UP001168821">
    <property type="component" value="Unassembled WGS sequence"/>
</dbReference>
<evidence type="ECO:0000313" key="2">
    <source>
        <dbReference type="Proteomes" id="UP001168821"/>
    </source>
</evidence>
<dbReference type="AlphaFoldDB" id="A0AA38IXP5"/>
<organism evidence="1 2">
    <name type="scientific">Zophobas morio</name>
    <dbReference type="NCBI Taxonomy" id="2755281"/>
    <lineage>
        <taxon>Eukaryota</taxon>
        <taxon>Metazoa</taxon>
        <taxon>Ecdysozoa</taxon>
        <taxon>Arthropoda</taxon>
        <taxon>Hexapoda</taxon>
        <taxon>Insecta</taxon>
        <taxon>Pterygota</taxon>
        <taxon>Neoptera</taxon>
        <taxon>Endopterygota</taxon>
        <taxon>Coleoptera</taxon>
        <taxon>Polyphaga</taxon>
        <taxon>Cucujiformia</taxon>
        <taxon>Tenebrionidae</taxon>
        <taxon>Zophobas</taxon>
    </lineage>
</organism>
<accession>A0AA38IXP5</accession>
<gene>
    <name evidence="1" type="ORF">Zmor_006528</name>
</gene>
<name>A0AA38IXP5_9CUCU</name>
<sequence>MLDLILANSDNLTISTSHCDHPLVKEDKYHPSLNAIITTMKKLKTPNFPTNNSLRYDFRKANFPQLYEALCTIDLTVLENITNVDDVVNCFYSNLYDLFDNYVPKKPCGKSKYPVWFSPEIKANLKTKEYYRQKWLKSKIPYFLSEFKRMRTLIKFQINESYKSYLNSMERNIKSNPADLWKFLSQRRGTSRIPNTVFKDSCTFSRPVDVVNGFANHFSTTYAADIAMDLSNLTTFEQLVFLKTPSKPIGSIATFSGSPQARNVLGLPHSVNLNEINAQTAQNILLGYVAGADRVFITKISLKCHVLLRLDEKARARFSYCVMIRFTIKIAGAFEEDLLMNHLDNYK</sequence>
<dbReference type="PANTHER" id="PTHR47510:SF3">
    <property type="entry name" value="ENDO_EXONUCLEASE_PHOSPHATASE DOMAIN-CONTAINING PROTEIN"/>
    <property type="match status" value="1"/>
</dbReference>
<proteinExistence type="predicted"/>
<dbReference type="EMBL" id="JALNTZ010000002">
    <property type="protein sequence ID" value="KAJ3662172.1"/>
    <property type="molecule type" value="Genomic_DNA"/>
</dbReference>
<protein>
    <submittedName>
        <fullName evidence="1">Uncharacterized protein</fullName>
    </submittedName>
</protein>
<evidence type="ECO:0000313" key="1">
    <source>
        <dbReference type="EMBL" id="KAJ3662172.1"/>
    </source>
</evidence>
<reference evidence="1" key="1">
    <citation type="journal article" date="2023" name="G3 (Bethesda)">
        <title>Whole genome assemblies of Zophobas morio and Tenebrio molitor.</title>
        <authorList>
            <person name="Kaur S."/>
            <person name="Stinson S.A."/>
            <person name="diCenzo G.C."/>
        </authorList>
    </citation>
    <scope>NUCLEOTIDE SEQUENCE</scope>
    <source>
        <strain evidence="1">QUZm001</strain>
    </source>
</reference>
<dbReference type="PANTHER" id="PTHR47510">
    <property type="entry name" value="REVERSE TRANSCRIPTASE DOMAIN-CONTAINING PROTEIN"/>
    <property type="match status" value="1"/>
</dbReference>
<comment type="caution">
    <text evidence="1">The sequence shown here is derived from an EMBL/GenBank/DDBJ whole genome shotgun (WGS) entry which is preliminary data.</text>
</comment>